<evidence type="ECO:0000313" key="2">
    <source>
        <dbReference type="EMBL" id="WTW73233.1"/>
    </source>
</evidence>
<evidence type="ECO:0000256" key="1">
    <source>
        <dbReference type="SAM" id="MobiDB-lite"/>
    </source>
</evidence>
<feature type="region of interest" description="Disordered" evidence="1">
    <location>
        <begin position="1"/>
        <end position="31"/>
    </location>
</feature>
<dbReference type="AlphaFoldDB" id="A0AAU2VZV7"/>
<gene>
    <name evidence="2" type="ORF">OG398_35880</name>
</gene>
<organism evidence="2">
    <name type="scientific">Streptomyces sp. NBC_00008</name>
    <dbReference type="NCBI Taxonomy" id="2903610"/>
    <lineage>
        <taxon>Bacteria</taxon>
        <taxon>Bacillati</taxon>
        <taxon>Actinomycetota</taxon>
        <taxon>Actinomycetes</taxon>
        <taxon>Kitasatosporales</taxon>
        <taxon>Streptomycetaceae</taxon>
        <taxon>Streptomyces</taxon>
    </lineage>
</organism>
<dbReference type="EMBL" id="CP108313">
    <property type="protein sequence ID" value="WTW73233.1"/>
    <property type="molecule type" value="Genomic_DNA"/>
</dbReference>
<protein>
    <submittedName>
        <fullName evidence="2">Uncharacterized protein</fullName>
    </submittedName>
</protein>
<accession>A0AAU2VZV7</accession>
<sequence>MDPGGPGKGMAERMKSVNEDSGVPAGHLEVTPVGEGVEVRLTTPAGELSLICTPGRARELATALGLAADEADSVRTADPVTVRADELRRGDVRDGDRAMTADGVRADGATVHVTWKSGAGRSWNQLYDADARITLRRRGR</sequence>
<name>A0AAU2VZV7_9ACTN</name>
<reference evidence="2" key="1">
    <citation type="submission" date="2022-10" db="EMBL/GenBank/DDBJ databases">
        <title>The complete genomes of actinobacterial strains from the NBC collection.</title>
        <authorList>
            <person name="Joergensen T.S."/>
            <person name="Alvarez Arevalo M."/>
            <person name="Sterndorff E.B."/>
            <person name="Faurdal D."/>
            <person name="Vuksanovic O."/>
            <person name="Mourched A.-S."/>
            <person name="Charusanti P."/>
            <person name="Shaw S."/>
            <person name="Blin K."/>
            <person name="Weber T."/>
        </authorList>
    </citation>
    <scope>NUCLEOTIDE SEQUENCE</scope>
    <source>
        <strain evidence="2">NBC_00008</strain>
    </source>
</reference>
<proteinExistence type="predicted"/>